<reference evidence="11" key="1">
    <citation type="journal article" date="2019" name="Gigascience">
        <title>De novo genome assembly of the endangered Acer yangbiense, a plant species with extremely small populations endemic to Yunnan Province, China.</title>
        <authorList>
            <person name="Yang J."/>
            <person name="Wariss H.M."/>
            <person name="Tao L."/>
            <person name="Zhang R."/>
            <person name="Yun Q."/>
            <person name="Hollingsworth P."/>
            <person name="Dao Z."/>
            <person name="Luo G."/>
            <person name="Guo H."/>
            <person name="Ma Y."/>
            <person name="Sun W."/>
        </authorList>
    </citation>
    <scope>NUCLEOTIDE SEQUENCE [LARGE SCALE GENOMIC DNA]</scope>
    <source>
        <strain evidence="11">cv. Malutang</strain>
    </source>
</reference>
<sequence length="97" mass="11198">MKQNLHLTLLFFILVIISSSKVSSARFIVTKQQGQEEVKLMREIPSSQDSLQVMEGIESIKELMGMEACDNGDEECFKRRIISEAHLDYIYTQHHKP</sequence>
<evidence type="ECO:0000256" key="8">
    <source>
        <dbReference type="ARBA" id="ARBA00023030"/>
    </source>
</evidence>
<comment type="subcellular location">
    <subcellularLocation>
        <location evidence="1 9">Secreted</location>
    </subcellularLocation>
</comment>
<evidence type="ECO:0000256" key="1">
    <source>
        <dbReference type="ARBA" id="ARBA00004613"/>
    </source>
</evidence>
<dbReference type="EMBL" id="VAHF01000001">
    <property type="protein sequence ID" value="TXG73689.1"/>
    <property type="molecule type" value="Genomic_DNA"/>
</dbReference>
<evidence type="ECO:0000256" key="5">
    <source>
        <dbReference type="ARBA" id="ARBA00022641"/>
    </source>
</evidence>
<dbReference type="OrthoDB" id="1914102at2759"/>
<keyword evidence="7 9" id="KW-0221">Differentiation</keyword>
<feature type="signal peptide" evidence="9">
    <location>
        <begin position="1"/>
        <end position="25"/>
    </location>
</feature>
<keyword evidence="3 9" id="KW-0217">Developmental protein</keyword>
<protein>
    <recommendedName>
        <fullName evidence="9">Phytosulfokine</fullName>
    </recommendedName>
    <component>
        <recommendedName>
            <fullName evidence="9">Phytosulfokine-alpha</fullName>
            <shortName evidence="9">PSK-alpha</shortName>
            <shortName evidence="9">Phytosulfokine-a</shortName>
        </recommendedName>
    </component>
    <component>
        <recommendedName>
            <fullName evidence="9">Phytosulfokine-beta</fullName>
            <shortName evidence="9">PSK-beta</shortName>
            <shortName evidence="9">Phytosulfokine-b</shortName>
        </recommendedName>
    </component>
</protein>
<comment type="PTM">
    <text evidence="9">PSK-alpha is produced by endopeptidase digestion. PSK-beta is produced from PSK-alpha by exopeptidase digestion.</text>
</comment>
<dbReference type="GO" id="GO:0008083">
    <property type="term" value="F:growth factor activity"/>
    <property type="evidence" value="ECO:0007669"/>
    <property type="project" value="UniProtKB-UniRule"/>
</dbReference>
<dbReference type="GO" id="GO:0008283">
    <property type="term" value="P:cell population proliferation"/>
    <property type="evidence" value="ECO:0007669"/>
    <property type="project" value="UniProtKB-UniRule"/>
</dbReference>
<gene>
    <name evidence="10" type="ORF">EZV62_002268</name>
</gene>
<dbReference type="PANTHER" id="PTHR33285:SF22">
    <property type="entry name" value="PHYTOSULFOKINES 6-RELATED"/>
    <property type="match status" value="1"/>
</dbReference>
<feature type="chain" id="PRO_5031599098" description="Phytosulfokine" evidence="9">
    <location>
        <begin position="26"/>
        <end position="97"/>
    </location>
</feature>
<evidence type="ECO:0000256" key="7">
    <source>
        <dbReference type="ARBA" id="ARBA00022782"/>
    </source>
</evidence>
<comment type="PTM">
    <text evidence="9">Sulfation is important for activity and for the binding to a putative membrane receptor.</text>
</comment>
<dbReference type="Proteomes" id="UP000323000">
    <property type="component" value="Chromosome 1"/>
</dbReference>
<keyword evidence="5 9" id="KW-0765">Sulfation</keyword>
<evidence type="ECO:0000313" key="10">
    <source>
        <dbReference type="EMBL" id="TXG73689.1"/>
    </source>
</evidence>
<keyword evidence="6 9" id="KW-0732">Signal</keyword>
<dbReference type="InterPro" id="IPR009438">
    <property type="entry name" value="Phytosulfokine"/>
</dbReference>
<name>A0A5C7IX73_9ROSI</name>
<evidence type="ECO:0000256" key="2">
    <source>
        <dbReference type="ARBA" id="ARBA00010781"/>
    </source>
</evidence>
<accession>A0A5C7IX73</accession>
<keyword evidence="4 9" id="KW-0964">Secreted</keyword>
<dbReference type="AlphaFoldDB" id="A0A5C7IX73"/>
<evidence type="ECO:0000256" key="3">
    <source>
        <dbReference type="ARBA" id="ARBA00022473"/>
    </source>
</evidence>
<keyword evidence="11" id="KW-1185">Reference proteome</keyword>
<proteinExistence type="inferred from homology"/>
<evidence type="ECO:0000256" key="6">
    <source>
        <dbReference type="ARBA" id="ARBA00022729"/>
    </source>
</evidence>
<comment type="similarity">
    <text evidence="2 9">Belongs to the phytosulfokine family.</text>
</comment>
<dbReference type="PANTHER" id="PTHR33285">
    <property type="entry name" value="PHYTOSULFOKINES 3"/>
    <property type="match status" value="1"/>
</dbReference>
<dbReference type="Pfam" id="PF06404">
    <property type="entry name" value="PSK"/>
    <property type="match status" value="1"/>
</dbReference>
<comment type="caution">
    <text evidence="10">The sequence shown here is derived from an EMBL/GenBank/DDBJ whole genome shotgun (WGS) entry which is preliminary data.</text>
</comment>
<organism evidence="10 11">
    <name type="scientific">Acer yangbiense</name>
    <dbReference type="NCBI Taxonomy" id="1000413"/>
    <lineage>
        <taxon>Eukaryota</taxon>
        <taxon>Viridiplantae</taxon>
        <taxon>Streptophyta</taxon>
        <taxon>Embryophyta</taxon>
        <taxon>Tracheophyta</taxon>
        <taxon>Spermatophyta</taxon>
        <taxon>Magnoliopsida</taxon>
        <taxon>eudicotyledons</taxon>
        <taxon>Gunneridae</taxon>
        <taxon>Pentapetalae</taxon>
        <taxon>rosids</taxon>
        <taxon>malvids</taxon>
        <taxon>Sapindales</taxon>
        <taxon>Sapindaceae</taxon>
        <taxon>Hippocastanoideae</taxon>
        <taxon>Acereae</taxon>
        <taxon>Acer</taxon>
    </lineage>
</organism>
<dbReference type="GO" id="GO:0005576">
    <property type="term" value="C:extracellular region"/>
    <property type="evidence" value="ECO:0007669"/>
    <property type="project" value="UniProtKB-SubCell"/>
</dbReference>
<evidence type="ECO:0000256" key="9">
    <source>
        <dbReference type="RuleBase" id="RU368031"/>
    </source>
</evidence>
<comment type="function">
    <text evidence="9">Promotes plant cell differentiation, organogenesis and somatic embryogenesis as well as cell proliferation.</text>
</comment>
<keyword evidence="8 9" id="KW-0339">Growth factor</keyword>
<dbReference type="GO" id="GO:0030154">
    <property type="term" value="P:cell differentiation"/>
    <property type="evidence" value="ECO:0007669"/>
    <property type="project" value="UniProtKB-UniRule"/>
</dbReference>
<evidence type="ECO:0000313" key="11">
    <source>
        <dbReference type="Proteomes" id="UP000323000"/>
    </source>
</evidence>
<evidence type="ECO:0000256" key="4">
    <source>
        <dbReference type="ARBA" id="ARBA00022525"/>
    </source>
</evidence>